<evidence type="ECO:0000313" key="5">
    <source>
        <dbReference type="EMBL" id="GMN50202.1"/>
    </source>
</evidence>
<feature type="region of interest" description="Disordered" evidence="3">
    <location>
        <begin position="29"/>
        <end position="49"/>
    </location>
</feature>
<proteinExistence type="predicted"/>
<evidence type="ECO:0000259" key="4">
    <source>
        <dbReference type="Pfam" id="PF26576"/>
    </source>
</evidence>
<dbReference type="InterPro" id="IPR059002">
    <property type="entry name" value="IBH1_N"/>
</dbReference>
<name>A0AA88DCM1_FICCA</name>
<dbReference type="GO" id="GO:0006355">
    <property type="term" value="P:regulation of DNA-templated transcription"/>
    <property type="evidence" value="ECO:0007669"/>
    <property type="project" value="InterPro"/>
</dbReference>
<keyword evidence="6" id="KW-1185">Reference proteome</keyword>
<dbReference type="PANTHER" id="PTHR33124:SF40">
    <property type="entry name" value="TRANSCRIPTION FACTOR IBH1"/>
    <property type="match status" value="1"/>
</dbReference>
<keyword evidence="2" id="KW-0804">Transcription</keyword>
<accession>A0AA88DCM1</accession>
<dbReference type="InterPro" id="IPR044660">
    <property type="entry name" value="IBH1-like"/>
</dbReference>
<comment type="caution">
    <text evidence="5">The sequence shown here is derived from an EMBL/GenBank/DDBJ whole genome shotgun (WGS) entry which is preliminary data.</text>
</comment>
<reference evidence="5" key="1">
    <citation type="submission" date="2023-07" db="EMBL/GenBank/DDBJ databases">
        <title>draft genome sequence of fig (Ficus carica).</title>
        <authorList>
            <person name="Takahashi T."/>
            <person name="Nishimura K."/>
        </authorList>
    </citation>
    <scope>NUCLEOTIDE SEQUENCE</scope>
</reference>
<dbReference type="Pfam" id="PF26576">
    <property type="entry name" value="IBH1_N"/>
    <property type="match status" value="1"/>
</dbReference>
<evidence type="ECO:0000256" key="1">
    <source>
        <dbReference type="ARBA" id="ARBA00023015"/>
    </source>
</evidence>
<sequence length="170" mass="18945">MDPPQSSSPNPNSLKRRFAKGFLRALVRIQKQGQPKSPSSNSPREIAKRRRQIKIAADAAMASAVGPTRVWSQAVLWRIRNNNKNHNHRNRRCGRRSSGSVFRRIGACNSVPKAKSGGKGIGEEKRLRKVVPGGESMDICSLLDETAHYIRCLTTQVKVMKRIDEISSTT</sequence>
<evidence type="ECO:0000313" key="6">
    <source>
        <dbReference type="Proteomes" id="UP001187192"/>
    </source>
</evidence>
<keyword evidence="1" id="KW-0805">Transcription regulation</keyword>
<protein>
    <recommendedName>
        <fullName evidence="4">IBH1-like N-terminal domain-containing protein</fullName>
    </recommendedName>
</protein>
<evidence type="ECO:0000256" key="3">
    <source>
        <dbReference type="SAM" id="MobiDB-lite"/>
    </source>
</evidence>
<evidence type="ECO:0000256" key="2">
    <source>
        <dbReference type="ARBA" id="ARBA00023163"/>
    </source>
</evidence>
<gene>
    <name evidence="5" type="ORF">TIFTF001_019358</name>
</gene>
<feature type="domain" description="IBH1-like N-terminal" evidence="4">
    <location>
        <begin position="12"/>
        <end position="82"/>
    </location>
</feature>
<dbReference type="Gramene" id="FCD_00000180-RA">
    <property type="protein sequence ID" value="FCD_00000180-RA:cds"/>
    <property type="gene ID" value="FCD_00000180"/>
</dbReference>
<dbReference type="Proteomes" id="UP001187192">
    <property type="component" value="Unassembled WGS sequence"/>
</dbReference>
<dbReference type="AlphaFoldDB" id="A0AA88DCM1"/>
<organism evidence="5 6">
    <name type="scientific">Ficus carica</name>
    <name type="common">Common fig</name>
    <dbReference type="NCBI Taxonomy" id="3494"/>
    <lineage>
        <taxon>Eukaryota</taxon>
        <taxon>Viridiplantae</taxon>
        <taxon>Streptophyta</taxon>
        <taxon>Embryophyta</taxon>
        <taxon>Tracheophyta</taxon>
        <taxon>Spermatophyta</taxon>
        <taxon>Magnoliopsida</taxon>
        <taxon>eudicotyledons</taxon>
        <taxon>Gunneridae</taxon>
        <taxon>Pentapetalae</taxon>
        <taxon>rosids</taxon>
        <taxon>fabids</taxon>
        <taxon>Rosales</taxon>
        <taxon>Moraceae</taxon>
        <taxon>Ficeae</taxon>
        <taxon>Ficus</taxon>
    </lineage>
</organism>
<dbReference type="EMBL" id="BTGU01000033">
    <property type="protein sequence ID" value="GMN50202.1"/>
    <property type="molecule type" value="Genomic_DNA"/>
</dbReference>
<feature type="compositionally biased region" description="Polar residues" evidence="3">
    <location>
        <begin position="31"/>
        <end position="43"/>
    </location>
</feature>
<dbReference type="PANTHER" id="PTHR33124">
    <property type="entry name" value="TRANSCRIPTION FACTOR IBH1-LIKE 1"/>
    <property type="match status" value="1"/>
</dbReference>